<evidence type="ECO:0000313" key="15">
    <source>
        <dbReference type="EMBL" id="GBG60918.1"/>
    </source>
</evidence>
<reference evidence="15 16" key="1">
    <citation type="journal article" date="2018" name="Cell">
        <title>The Chara Genome: Secondary Complexity and Implications for Plant Terrestrialization.</title>
        <authorList>
            <person name="Nishiyama T."/>
            <person name="Sakayama H."/>
            <person name="Vries J.D."/>
            <person name="Buschmann H."/>
            <person name="Saint-Marcoux D."/>
            <person name="Ullrich K.K."/>
            <person name="Haas F.B."/>
            <person name="Vanderstraeten L."/>
            <person name="Becker D."/>
            <person name="Lang D."/>
            <person name="Vosolsobe S."/>
            <person name="Rombauts S."/>
            <person name="Wilhelmsson P.K.I."/>
            <person name="Janitza P."/>
            <person name="Kern R."/>
            <person name="Heyl A."/>
            <person name="Rumpler F."/>
            <person name="Villalobos L.I.A.C."/>
            <person name="Clay J.M."/>
            <person name="Skokan R."/>
            <person name="Toyoda A."/>
            <person name="Suzuki Y."/>
            <person name="Kagoshima H."/>
            <person name="Schijlen E."/>
            <person name="Tajeshwar N."/>
            <person name="Catarino B."/>
            <person name="Hetherington A.J."/>
            <person name="Saltykova A."/>
            <person name="Bonnot C."/>
            <person name="Breuninger H."/>
            <person name="Symeonidi A."/>
            <person name="Radhakrishnan G.V."/>
            <person name="Van Nieuwerburgh F."/>
            <person name="Deforce D."/>
            <person name="Chang C."/>
            <person name="Karol K.G."/>
            <person name="Hedrich R."/>
            <person name="Ulvskov P."/>
            <person name="Glockner G."/>
            <person name="Delwiche C.F."/>
            <person name="Petrasek J."/>
            <person name="Van de Peer Y."/>
            <person name="Friml J."/>
            <person name="Beilby M."/>
            <person name="Dolan L."/>
            <person name="Kohara Y."/>
            <person name="Sugano S."/>
            <person name="Fujiyama A."/>
            <person name="Delaux P.-M."/>
            <person name="Quint M."/>
            <person name="TheiBen G."/>
            <person name="Hagemann M."/>
            <person name="Harholt J."/>
            <person name="Dunand C."/>
            <person name="Zachgo S."/>
            <person name="Langdale J."/>
            <person name="Maumus F."/>
            <person name="Straeten D.V.D."/>
            <person name="Gould S.B."/>
            <person name="Rensing S.A."/>
        </authorList>
    </citation>
    <scope>NUCLEOTIDE SEQUENCE [LARGE SCALE GENOMIC DNA]</scope>
    <source>
        <strain evidence="15 16">S276</strain>
    </source>
</reference>
<comment type="similarity">
    <text evidence="2">Belongs to the GPC1 family.</text>
</comment>
<feature type="transmembrane region" description="Helical" evidence="14">
    <location>
        <begin position="82"/>
        <end position="100"/>
    </location>
</feature>
<keyword evidence="8" id="KW-0443">Lipid metabolism</keyword>
<evidence type="ECO:0000313" key="16">
    <source>
        <dbReference type="Proteomes" id="UP000265515"/>
    </source>
</evidence>
<evidence type="ECO:0000256" key="4">
    <source>
        <dbReference type="ARBA" id="ARBA00022516"/>
    </source>
</evidence>
<dbReference type="GO" id="GO:0016746">
    <property type="term" value="F:acyltransferase activity"/>
    <property type="evidence" value="ECO:0007669"/>
    <property type="project" value="UniProtKB-KW"/>
</dbReference>
<keyword evidence="16" id="KW-1185">Reference proteome</keyword>
<evidence type="ECO:0000256" key="3">
    <source>
        <dbReference type="ARBA" id="ARBA00019082"/>
    </source>
</evidence>
<evidence type="ECO:0000256" key="1">
    <source>
        <dbReference type="ARBA" id="ARBA00004141"/>
    </source>
</evidence>
<name>A0A388JSY7_CHABU</name>
<evidence type="ECO:0000256" key="13">
    <source>
        <dbReference type="SAM" id="MobiDB-lite"/>
    </source>
</evidence>
<dbReference type="EMBL" id="BFEA01000015">
    <property type="protein sequence ID" value="GBG60918.1"/>
    <property type="molecule type" value="Genomic_DNA"/>
</dbReference>
<sequence length="605" mass="67459">MDFDGDWIDKRDESGYGYGGSVEAGLESSLVIDKTKNALSRQADKTKQVLTNQAKKTKVVLSRQADKIVQSADKHETFINKVTYSVGVLAFGLFFFLLGARPQDIPYMYCMFFITVIPLRWVYYRSRKWHYFLLDFCYYANMIFMVMLLGYPQCEKLFMVSFAFAEGPLAWAIIVWRCSLVFSSLDKIISVLIHLLPGTVFFIMRWWEPLVSDDLRTETLGRHGAWPVIDEQSIWLWLFIVPLAVYCIWQALYLLIVEVMRKQRFLDDPEILTSYRQVATMALTVPIFKSYKLHCTFQFFKVAAAIWNGGSFLFEVMPKQVKAKEQKRAGGVVGQAAQATKPRDMKLQLLQKDATMTSDASRPVARRTPFGPINNSLLHRQVNLVVDVGSGAAAGDENRVQAALGGLPERTYSYDDEESPEAPCSAKADRERTVDPAAGKGGNYGGGDTDEQGGNDPPALRTSEECVDGSSTLGQEETLNAAPLQLQFHKTRNVEDTDGSSCIPGSCPTYRRKGSCTPATGPAAGVAAMTQSGPMACARLAMSRSSRFPVQDVESSEPEEQWCYDHAFLFWIWSPPSLRSYGVVFPCRRAQTAVRGGEAAGVKLC</sequence>
<keyword evidence="7 14" id="KW-1133">Transmembrane helix</keyword>
<comment type="caution">
    <text evidence="15">The sequence shown here is derived from an EMBL/GenBank/DDBJ whole genome shotgun (WGS) entry which is preliminary data.</text>
</comment>
<evidence type="ECO:0000256" key="2">
    <source>
        <dbReference type="ARBA" id="ARBA00006675"/>
    </source>
</evidence>
<keyword evidence="9 14" id="KW-0472">Membrane</keyword>
<keyword evidence="5" id="KW-0808">Transferase</keyword>
<proteinExistence type="inferred from homology"/>
<feature type="transmembrane region" description="Helical" evidence="14">
    <location>
        <begin position="131"/>
        <end position="151"/>
    </location>
</feature>
<dbReference type="Proteomes" id="UP000265515">
    <property type="component" value="Unassembled WGS sequence"/>
</dbReference>
<dbReference type="OrthoDB" id="406287at2759"/>
<keyword evidence="6 14" id="KW-0812">Transmembrane</keyword>
<feature type="transmembrane region" description="Helical" evidence="14">
    <location>
        <begin position="157"/>
        <end position="176"/>
    </location>
</feature>
<dbReference type="InterPro" id="IPR021261">
    <property type="entry name" value="GPCAT"/>
</dbReference>
<evidence type="ECO:0000256" key="14">
    <source>
        <dbReference type="SAM" id="Phobius"/>
    </source>
</evidence>
<keyword evidence="11" id="KW-1208">Phospholipid metabolism</keyword>
<dbReference type="GO" id="GO:0006656">
    <property type="term" value="P:phosphatidylcholine biosynthetic process"/>
    <property type="evidence" value="ECO:0007669"/>
    <property type="project" value="TreeGrafter"/>
</dbReference>
<feature type="transmembrane region" description="Helical" evidence="14">
    <location>
        <begin position="234"/>
        <end position="256"/>
    </location>
</feature>
<dbReference type="AlphaFoldDB" id="A0A388JSY7"/>
<feature type="transmembrane region" description="Helical" evidence="14">
    <location>
        <begin position="106"/>
        <end position="124"/>
    </location>
</feature>
<dbReference type="Gramene" id="GBG60918">
    <property type="protein sequence ID" value="GBG60918"/>
    <property type="gene ID" value="CBR_g16039"/>
</dbReference>
<protein>
    <recommendedName>
        <fullName evidence="3">Glycerophosphocholine acyltransferase 1</fullName>
    </recommendedName>
</protein>
<evidence type="ECO:0000256" key="10">
    <source>
        <dbReference type="ARBA" id="ARBA00023209"/>
    </source>
</evidence>
<accession>A0A388JSY7</accession>
<gene>
    <name evidence="15" type="ORF">CBR_g16039</name>
</gene>
<keyword evidence="4" id="KW-0444">Lipid biosynthesis</keyword>
<evidence type="ECO:0000256" key="11">
    <source>
        <dbReference type="ARBA" id="ARBA00023264"/>
    </source>
</evidence>
<comment type="subcellular location">
    <subcellularLocation>
        <location evidence="1">Membrane</location>
        <topology evidence="1">Multi-pass membrane protein</topology>
    </subcellularLocation>
</comment>
<evidence type="ECO:0000256" key="6">
    <source>
        <dbReference type="ARBA" id="ARBA00022692"/>
    </source>
</evidence>
<dbReference type="PANTHER" id="PTHR31201">
    <property type="entry name" value="OS01G0585100 PROTEIN"/>
    <property type="match status" value="1"/>
</dbReference>
<evidence type="ECO:0000256" key="5">
    <source>
        <dbReference type="ARBA" id="ARBA00022679"/>
    </source>
</evidence>
<keyword evidence="10" id="KW-0594">Phospholipid biosynthesis</keyword>
<evidence type="ECO:0000256" key="9">
    <source>
        <dbReference type="ARBA" id="ARBA00023136"/>
    </source>
</evidence>
<keyword evidence="12" id="KW-0012">Acyltransferase</keyword>
<organism evidence="15 16">
    <name type="scientific">Chara braunii</name>
    <name type="common">Braun's stonewort</name>
    <dbReference type="NCBI Taxonomy" id="69332"/>
    <lineage>
        <taxon>Eukaryota</taxon>
        <taxon>Viridiplantae</taxon>
        <taxon>Streptophyta</taxon>
        <taxon>Charophyceae</taxon>
        <taxon>Charales</taxon>
        <taxon>Characeae</taxon>
        <taxon>Chara</taxon>
    </lineage>
</organism>
<feature type="region of interest" description="Disordered" evidence="13">
    <location>
        <begin position="410"/>
        <end position="469"/>
    </location>
</feature>
<dbReference type="PANTHER" id="PTHR31201:SF1">
    <property type="entry name" value="GLYCEROPHOSPHOCHOLINE ACYLTRANSFERASE 1"/>
    <property type="match status" value="1"/>
</dbReference>
<evidence type="ECO:0000256" key="8">
    <source>
        <dbReference type="ARBA" id="ARBA00023098"/>
    </source>
</evidence>
<feature type="transmembrane region" description="Helical" evidence="14">
    <location>
        <begin position="188"/>
        <end position="207"/>
    </location>
</feature>
<evidence type="ECO:0000256" key="7">
    <source>
        <dbReference type="ARBA" id="ARBA00022989"/>
    </source>
</evidence>
<dbReference type="GO" id="GO:0016020">
    <property type="term" value="C:membrane"/>
    <property type="evidence" value="ECO:0007669"/>
    <property type="project" value="UniProtKB-SubCell"/>
</dbReference>
<evidence type="ECO:0000256" key="12">
    <source>
        <dbReference type="ARBA" id="ARBA00023315"/>
    </source>
</evidence>
<dbReference type="Pfam" id="PF10998">
    <property type="entry name" value="DUF2838"/>
    <property type="match status" value="1"/>
</dbReference>